<name>A0AA38SW44_9ASTR</name>
<keyword evidence="1" id="KW-0547">Nucleotide-binding</keyword>
<dbReference type="EMBL" id="JARYMX010000006">
    <property type="protein sequence ID" value="KAJ9545988.1"/>
    <property type="molecule type" value="Genomic_DNA"/>
</dbReference>
<keyword evidence="4" id="KW-1185">Reference proteome</keyword>
<feature type="domain" description="Disease resistance protein winged helix" evidence="2">
    <location>
        <begin position="164"/>
        <end position="206"/>
    </location>
</feature>
<organism evidence="3 4">
    <name type="scientific">Centaurea solstitialis</name>
    <name type="common">yellow star-thistle</name>
    <dbReference type="NCBI Taxonomy" id="347529"/>
    <lineage>
        <taxon>Eukaryota</taxon>
        <taxon>Viridiplantae</taxon>
        <taxon>Streptophyta</taxon>
        <taxon>Embryophyta</taxon>
        <taxon>Tracheophyta</taxon>
        <taxon>Spermatophyta</taxon>
        <taxon>Magnoliopsida</taxon>
        <taxon>eudicotyledons</taxon>
        <taxon>Gunneridae</taxon>
        <taxon>Pentapetalae</taxon>
        <taxon>asterids</taxon>
        <taxon>campanulids</taxon>
        <taxon>Asterales</taxon>
        <taxon>Asteraceae</taxon>
        <taxon>Carduoideae</taxon>
        <taxon>Cardueae</taxon>
        <taxon>Centaureinae</taxon>
        <taxon>Centaurea</taxon>
    </lineage>
</organism>
<dbReference type="AlphaFoldDB" id="A0AA38SW44"/>
<evidence type="ECO:0000259" key="2">
    <source>
        <dbReference type="Pfam" id="PF23559"/>
    </source>
</evidence>
<reference evidence="3" key="1">
    <citation type="submission" date="2023-03" db="EMBL/GenBank/DDBJ databases">
        <title>Chromosome-scale reference genome and RAD-based genetic map of yellow starthistle (Centaurea solstitialis) reveal putative structural variation and QTLs associated with invader traits.</title>
        <authorList>
            <person name="Reatini B."/>
            <person name="Cang F.A."/>
            <person name="Jiang Q."/>
            <person name="Mckibben M.T.W."/>
            <person name="Barker M.S."/>
            <person name="Rieseberg L.H."/>
            <person name="Dlugosch K.M."/>
        </authorList>
    </citation>
    <scope>NUCLEOTIDE SEQUENCE</scope>
    <source>
        <strain evidence="3">CAN-66</strain>
        <tissue evidence="3">Leaf</tissue>
    </source>
</reference>
<evidence type="ECO:0000313" key="4">
    <source>
        <dbReference type="Proteomes" id="UP001172457"/>
    </source>
</evidence>
<dbReference type="Pfam" id="PF23559">
    <property type="entry name" value="WHD_DRP"/>
    <property type="match status" value="1"/>
</dbReference>
<dbReference type="Proteomes" id="UP001172457">
    <property type="component" value="Chromosome 6"/>
</dbReference>
<evidence type="ECO:0000313" key="3">
    <source>
        <dbReference type="EMBL" id="KAJ9545988.1"/>
    </source>
</evidence>
<sequence>MEMEMKMEVKGVEAMVIQKLKQLMNQESLANNKLIIHQLQNSLKNLQSFSNHHHISDVDRLQVVYEFEDEIEKFAFRVAPKKTTTETPFGFLTKQTLFFNYINAHSLSKAIKTKISTFPEHGLTGSSISGSSSAVWPIPKNPTPKWAFSTQSSELNLCVLYMTLFPKDFNIPVRRLLRLWVAEGIVQRSSEYKFAEDLAQKTFPRLG</sequence>
<accession>A0AA38SW44</accession>
<evidence type="ECO:0000256" key="1">
    <source>
        <dbReference type="ARBA" id="ARBA00022741"/>
    </source>
</evidence>
<gene>
    <name evidence="3" type="ORF">OSB04_025695</name>
</gene>
<protein>
    <recommendedName>
        <fullName evidence="2">Disease resistance protein winged helix domain-containing protein</fullName>
    </recommendedName>
</protein>
<proteinExistence type="predicted"/>
<comment type="caution">
    <text evidence="3">The sequence shown here is derived from an EMBL/GenBank/DDBJ whole genome shotgun (WGS) entry which is preliminary data.</text>
</comment>
<dbReference type="InterPro" id="IPR058922">
    <property type="entry name" value="WHD_DRP"/>
</dbReference>